<dbReference type="PANTHER" id="PTHR35011">
    <property type="entry name" value="2,3-DIKETO-L-GULONATE TRAP TRANSPORTER SMALL PERMEASE PROTEIN YIAM"/>
    <property type="match status" value="1"/>
</dbReference>
<protein>
    <submittedName>
        <fullName evidence="11">C4-dicarboxylate transporter, DctQ subunit</fullName>
    </submittedName>
</protein>
<keyword evidence="2" id="KW-0813">Transport</keyword>
<feature type="transmembrane region" description="Helical" evidence="9">
    <location>
        <begin position="128"/>
        <end position="146"/>
    </location>
</feature>
<dbReference type="GO" id="GO:0005886">
    <property type="term" value="C:plasma membrane"/>
    <property type="evidence" value="ECO:0007669"/>
    <property type="project" value="UniProtKB-SubCell"/>
</dbReference>
<keyword evidence="6 9" id="KW-1133">Transmembrane helix</keyword>
<name>A0A239BTJ9_9FIRM</name>
<keyword evidence="4" id="KW-0997">Cell inner membrane</keyword>
<dbReference type="Proteomes" id="UP000198304">
    <property type="component" value="Unassembled WGS sequence"/>
</dbReference>
<proteinExistence type="inferred from homology"/>
<comment type="similarity">
    <text evidence="8">Belongs to the TRAP transporter small permease family.</text>
</comment>
<evidence type="ECO:0000256" key="1">
    <source>
        <dbReference type="ARBA" id="ARBA00004429"/>
    </source>
</evidence>
<evidence type="ECO:0000256" key="5">
    <source>
        <dbReference type="ARBA" id="ARBA00022692"/>
    </source>
</evidence>
<gene>
    <name evidence="11" type="ORF">SAMN05446037_100493</name>
</gene>
<evidence type="ECO:0000313" key="11">
    <source>
        <dbReference type="EMBL" id="SNS10493.1"/>
    </source>
</evidence>
<evidence type="ECO:0000259" key="10">
    <source>
        <dbReference type="Pfam" id="PF04290"/>
    </source>
</evidence>
<feature type="transmembrane region" description="Helical" evidence="9">
    <location>
        <begin position="86"/>
        <end position="108"/>
    </location>
</feature>
<keyword evidence="7 9" id="KW-0472">Membrane</keyword>
<dbReference type="RefSeq" id="WP_089281880.1">
    <property type="nucleotide sequence ID" value="NZ_FZOJ01000004.1"/>
</dbReference>
<organism evidence="11 12">
    <name type="scientific">Anaerovirgula multivorans</name>
    <dbReference type="NCBI Taxonomy" id="312168"/>
    <lineage>
        <taxon>Bacteria</taxon>
        <taxon>Bacillati</taxon>
        <taxon>Bacillota</taxon>
        <taxon>Clostridia</taxon>
        <taxon>Peptostreptococcales</taxon>
        <taxon>Natronincolaceae</taxon>
        <taxon>Anaerovirgula</taxon>
    </lineage>
</organism>
<evidence type="ECO:0000256" key="7">
    <source>
        <dbReference type="ARBA" id="ARBA00023136"/>
    </source>
</evidence>
<comment type="subcellular location">
    <subcellularLocation>
        <location evidence="1">Cell inner membrane</location>
        <topology evidence="1">Multi-pass membrane protein</topology>
    </subcellularLocation>
</comment>
<dbReference type="GO" id="GO:0015740">
    <property type="term" value="P:C4-dicarboxylate transport"/>
    <property type="evidence" value="ECO:0007669"/>
    <property type="project" value="TreeGrafter"/>
</dbReference>
<reference evidence="11 12" key="1">
    <citation type="submission" date="2017-06" db="EMBL/GenBank/DDBJ databases">
        <authorList>
            <person name="Kim H.J."/>
            <person name="Triplett B.A."/>
        </authorList>
    </citation>
    <scope>NUCLEOTIDE SEQUENCE [LARGE SCALE GENOMIC DNA]</scope>
    <source>
        <strain evidence="11 12">SCA</strain>
    </source>
</reference>
<evidence type="ECO:0000256" key="6">
    <source>
        <dbReference type="ARBA" id="ARBA00022989"/>
    </source>
</evidence>
<keyword evidence="5 9" id="KW-0812">Transmembrane</keyword>
<dbReference type="Pfam" id="PF04290">
    <property type="entry name" value="DctQ"/>
    <property type="match status" value="1"/>
</dbReference>
<keyword evidence="12" id="KW-1185">Reference proteome</keyword>
<dbReference type="InterPro" id="IPR007387">
    <property type="entry name" value="TRAP_DctQ"/>
</dbReference>
<evidence type="ECO:0000256" key="4">
    <source>
        <dbReference type="ARBA" id="ARBA00022519"/>
    </source>
</evidence>
<evidence type="ECO:0000256" key="8">
    <source>
        <dbReference type="ARBA" id="ARBA00038436"/>
    </source>
</evidence>
<evidence type="ECO:0000256" key="9">
    <source>
        <dbReference type="SAM" id="Phobius"/>
    </source>
</evidence>
<dbReference type="GO" id="GO:0022857">
    <property type="term" value="F:transmembrane transporter activity"/>
    <property type="evidence" value="ECO:0007669"/>
    <property type="project" value="TreeGrafter"/>
</dbReference>
<dbReference type="OrthoDB" id="9814265at2"/>
<feature type="transmembrane region" description="Helical" evidence="9">
    <location>
        <begin position="47"/>
        <end position="65"/>
    </location>
</feature>
<accession>A0A239BTJ9</accession>
<evidence type="ECO:0000256" key="2">
    <source>
        <dbReference type="ARBA" id="ARBA00022448"/>
    </source>
</evidence>
<evidence type="ECO:0000313" key="12">
    <source>
        <dbReference type="Proteomes" id="UP000198304"/>
    </source>
</evidence>
<keyword evidence="3" id="KW-1003">Cell membrane</keyword>
<sequence length="165" mass="18959">MNKLNHVLNHIEEYIASSLLIFTSFLVFVQVVFRYQFNYSIYWSEEVARYLIVWFIFIGSSIAVREKAHVSVDAVVTYLPSWLKKIFAILASLISIAFSIMIIIAGWGMIENAMKFNAVSPSMGLPLLYPYLAIPVGSFLMMIRFLQELWINVRDFISSSAEKRG</sequence>
<dbReference type="PANTHER" id="PTHR35011:SF2">
    <property type="entry name" value="2,3-DIKETO-L-GULONATE TRAP TRANSPORTER SMALL PERMEASE PROTEIN YIAM"/>
    <property type="match status" value="1"/>
</dbReference>
<dbReference type="InterPro" id="IPR055348">
    <property type="entry name" value="DctQ"/>
</dbReference>
<evidence type="ECO:0000256" key="3">
    <source>
        <dbReference type="ARBA" id="ARBA00022475"/>
    </source>
</evidence>
<feature type="domain" description="Tripartite ATP-independent periplasmic transporters DctQ component" evidence="10">
    <location>
        <begin position="26"/>
        <end position="153"/>
    </location>
</feature>
<dbReference type="AlphaFoldDB" id="A0A239BTJ9"/>
<feature type="transmembrane region" description="Helical" evidence="9">
    <location>
        <begin position="14"/>
        <end position="35"/>
    </location>
</feature>
<dbReference type="EMBL" id="FZOJ01000004">
    <property type="protein sequence ID" value="SNS10493.1"/>
    <property type="molecule type" value="Genomic_DNA"/>
</dbReference>